<dbReference type="Proteomes" id="UP000619293">
    <property type="component" value="Unassembled WGS sequence"/>
</dbReference>
<dbReference type="PIRSF" id="PIRSF037663">
    <property type="entry name" value="Acetyltransf_GNAT_prd"/>
    <property type="match status" value="1"/>
</dbReference>
<name>A0A8J3JRM6_9ACTN</name>
<sequence>MNIRPLFVRDISDVISLMDMGAPFIRPRTESDYWMYATLFSSTCLIAADEGRMAGAIMAFRSQDAPGEMYIQDLMIHPDHRRKGVAKSLTAAVADHGRAWGCQSIFLTSEPENSAAHAAWLSLGFVNRTGDVLIGDVQVVTDFKGPGKHRAVYDLKLA</sequence>
<dbReference type="InterPro" id="IPR016181">
    <property type="entry name" value="Acyl_CoA_acyltransferase"/>
</dbReference>
<dbReference type="AlphaFoldDB" id="A0A8J3JRM6"/>
<evidence type="ECO:0000256" key="1">
    <source>
        <dbReference type="ARBA" id="ARBA00022679"/>
    </source>
</evidence>
<feature type="domain" description="N-acetyltransferase" evidence="3">
    <location>
        <begin position="1"/>
        <end position="158"/>
    </location>
</feature>
<gene>
    <name evidence="4" type="ORF">Cch02nite_32850</name>
</gene>
<dbReference type="Gene3D" id="3.40.630.30">
    <property type="match status" value="1"/>
</dbReference>
<keyword evidence="5" id="KW-1185">Reference proteome</keyword>
<dbReference type="InterPro" id="IPR050680">
    <property type="entry name" value="YpeA/RimI_acetyltransf"/>
</dbReference>
<dbReference type="CDD" id="cd04301">
    <property type="entry name" value="NAT_SF"/>
    <property type="match status" value="1"/>
</dbReference>
<dbReference type="PANTHER" id="PTHR43420:SF47">
    <property type="entry name" value="N-ACETYLTRANSFERASE DOMAIN-CONTAINING PROTEIN"/>
    <property type="match status" value="1"/>
</dbReference>
<dbReference type="PROSITE" id="PS51186">
    <property type="entry name" value="GNAT"/>
    <property type="match status" value="1"/>
</dbReference>
<evidence type="ECO:0000313" key="5">
    <source>
        <dbReference type="Proteomes" id="UP000619293"/>
    </source>
</evidence>
<comment type="caution">
    <text evidence="4">The sequence shown here is derived from an EMBL/GenBank/DDBJ whole genome shotgun (WGS) entry which is preliminary data.</text>
</comment>
<reference evidence="4 5" key="1">
    <citation type="submission" date="2021-01" db="EMBL/GenBank/DDBJ databases">
        <title>Whole genome shotgun sequence of Catellatospora chokoriensis NBRC 107358.</title>
        <authorList>
            <person name="Komaki H."/>
            <person name="Tamura T."/>
        </authorList>
    </citation>
    <scope>NUCLEOTIDE SEQUENCE [LARGE SCALE GENOMIC DNA]</scope>
    <source>
        <strain evidence="4 5">NBRC 107358</strain>
    </source>
</reference>
<dbReference type="EMBL" id="BONG01000018">
    <property type="protein sequence ID" value="GIF89841.1"/>
    <property type="molecule type" value="Genomic_DNA"/>
</dbReference>
<protein>
    <recommendedName>
        <fullName evidence="3">N-acetyltransferase domain-containing protein</fullName>
    </recommendedName>
</protein>
<dbReference type="GO" id="GO:0016747">
    <property type="term" value="F:acyltransferase activity, transferring groups other than amino-acyl groups"/>
    <property type="evidence" value="ECO:0007669"/>
    <property type="project" value="InterPro"/>
</dbReference>
<evidence type="ECO:0000259" key="3">
    <source>
        <dbReference type="PROSITE" id="PS51186"/>
    </source>
</evidence>
<dbReference type="RefSeq" id="WP_191838987.1">
    <property type="nucleotide sequence ID" value="NZ_BAAALB010000008.1"/>
</dbReference>
<proteinExistence type="predicted"/>
<dbReference type="InterPro" id="IPR000182">
    <property type="entry name" value="GNAT_dom"/>
</dbReference>
<dbReference type="PANTHER" id="PTHR43420">
    <property type="entry name" value="ACETYLTRANSFERASE"/>
    <property type="match status" value="1"/>
</dbReference>
<organism evidence="4 5">
    <name type="scientific">Catellatospora chokoriensis</name>
    <dbReference type="NCBI Taxonomy" id="310353"/>
    <lineage>
        <taxon>Bacteria</taxon>
        <taxon>Bacillati</taxon>
        <taxon>Actinomycetota</taxon>
        <taxon>Actinomycetes</taxon>
        <taxon>Micromonosporales</taxon>
        <taxon>Micromonosporaceae</taxon>
        <taxon>Catellatospora</taxon>
    </lineage>
</organism>
<dbReference type="SUPFAM" id="SSF55729">
    <property type="entry name" value="Acyl-CoA N-acyltransferases (Nat)"/>
    <property type="match status" value="1"/>
</dbReference>
<dbReference type="Pfam" id="PF00583">
    <property type="entry name" value="Acetyltransf_1"/>
    <property type="match status" value="1"/>
</dbReference>
<keyword evidence="1" id="KW-0808">Transferase</keyword>
<dbReference type="InterPro" id="IPR017255">
    <property type="entry name" value="AcTrfase_GNAT_prd"/>
</dbReference>
<evidence type="ECO:0000313" key="4">
    <source>
        <dbReference type="EMBL" id="GIF89841.1"/>
    </source>
</evidence>
<keyword evidence="2" id="KW-0012">Acyltransferase</keyword>
<evidence type="ECO:0000256" key="2">
    <source>
        <dbReference type="ARBA" id="ARBA00023315"/>
    </source>
</evidence>
<accession>A0A8J3JRM6</accession>